<keyword evidence="2" id="KW-1185">Reference proteome</keyword>
<reference evidence="1" key="1">
    <citation type="submission" date="2021-08" db="EMBL/GenBank/DDBJ databases">
        <title>The first chromosome-level gecko genome reveals the dynamic sex chromosomes of Neotropical dwarf geckos (Sphaerodactylidae: Sphaerodactylus).</title>
        <authorList>
            <person name="Pinto B.J."/>
            <person name="Keating S.E."/>
            <person name="Gamble T."/>
        </authorList>
    </citation>
    <scope>NUCLEOTIDE SEQUENCE</scope>
    <source>
        <strain evidence="1">TG3544</strain>
    </source>
</reference>
<evidence type="ECO:0000313" key="1">
    <source>
        <dbReference type="EMBL" id="KAH8015190.1"/>
    </source>
</evidence>
<protein>
    <submittedName>
        <fullName evidence="1">PRP39 pre-mRNA processing factor 39</fullName>
    </submittedName>
</protein>
<dbReference type="EMBL" id="CM037615">
    <property type="protein sequence ID" value="KAH8015190.1"/>
    <property type="molecule type" value="Genomic_DNA"/>
</dbReference>
<proteinExistence type="predicted"/>
<evidence type="ECO:0000313" key="2">
    <source>
        <dbReference type="Proteomes" id="UP000827872"/>
    </source>
</evidence>
<gene>
    <name evidence="1" type="primary">PRPF39_2</name>
    <name evidence="1" type="ORF">K3G42_033548</name>
</gene>
<accession>A0ACB8G739</accession>
<comment type="caution">
    <text evidence="1">The sequence shown here is derived from an EMBL/GenBank/DDBJ whole genome shotgun (WGS) entry which is preliminary data.</text>
</comment>
<dbReference type="Proteomes" id="UP000827872">
    <property type="component" value="Linkage Group LG02"/>
</dbReference>
<name>A0ACB8G739_9SAUR</name>
<organism evidence="1 2">
    <name type="scientific">Sphaerodactylus townsendi</name>
    <dbReference type="NCBI Taxonomy" id="933632"/>
    <lineage>
        <taxon>Eukaryota</taxon>
        <taxon>Metazoa</taxon>
        <taxon>Chordata</taxon>
        <taxon>Craniata</taxon>
        <taxon>Vertebrata</taxon>
        <taxon>Euteleostomi</taxon>
        <taxon>Lepidosauria</taxon>
        <taxon>Squamata</taxon>
        <taxon>Bifurcata</taxon>
        <taxon>Gekkota</taxon>
        <taxon>Sphaerodactylidae</taxon>
        <taxon>Sphaerodactylus</taxon>
    </lineage>
</organism>
<sequence>MLCAGKQIPVAAARESVRAVCLPRCDNPKLYLNLLEMEYNGDLKQNEENILVCFDKAIGGPLPIKMRILFSQRKVEFLEDFGLDVNKLLAAYEEHQALLREQETLKRKAENGYEFACSSRGLLGCMTADCM</sequence>